<evidence type="ECO:0000256" key="2">
    <source>
        <dbReference type="ARBA" id="ARBA00038138"/>
    </source>
</evidence>
<evidence type="ECO:0000313" key="6">
    <source>
        <dbReference type="Proteomes" id="UP000198515"/>
    </source>
</evidence>
<dbReference type="PANTHER" id="PTHR34156:SF10">
    <property type="entry name" value="MULTIPLE STRESS RESISTANCE PROTEIN BHSA"/>
    <property type="match status" value="1"/>
</dbReference>
<feature type="signal peptide" evidence="3">
    <location>
        <begin position="1"/>
        <end position="22"/>
    </location>
</feature>
<dbReference type="RefSeq" id="WP_090135468.1">
    <property type="nucleotide sequence ID" value="NZ_FMBC01000015.1"/>
</dbReference>
<dbReference type="NCBIfam" id="NF047859">
    <property type="entry name" value="StressCuResBhsA"/>
    <property type="match status" value="1"/>
</dbReference>
<accession>A0A1C4D916</accession>
<dbReference type="InterPro" id="IPR010854">
    <property type="entry name" value="YdgH/BhsA/McbA-like_dom"/>
</dbReference>
<dbReference type="Proteomes" id="UP000198515">
    <property type="component" value="Unassembled WGS sequence"/>
</dbReference>
<dbReference type="SUPFAM" id="SSF159871">
    <property type="entry name" value="YdgH-like"/>
    <property type="match status" value="1"/>
</dbReference>
<dbReference type="InterPro" id="IPR025543">
    <property type="entry name" value="Dodecin-like"/>
</dbReference>
<evidence type="ECO:0000313" key="5">
    <source>
        <dbReference type="EMBL" id="SCC27833.1"/>
    </source>
</evidence>
<organism evidence="5 6">
    <name type="scientific">Kosakonia oryziphila</name>
    <dbReference type="NCBI Taxonomy" id="1005667"/>
    <lineage>
        <taxon>Bacteria</taxon>
        <taxon>Pseudomonadati</taxon>
        <taxon>Pseudomonadota</taxon>
        <taxon>Gammaproteobacteria</taxon>
        <taxon>Enterobacterales</taxon>
        <taxon>Enterobacteriaceae</taxon>
        <taxon>Kosakonia</taxon>
    </lineage>
</organism>
<protein>
    <submittedName>
        <fullName evidence="5">Multiple stress resistance protein BhsA</fullName>
    </submittedName>
</protein>
<proteinExistence type="inferred from homology"/>
<name>A0A1C4D916_9ENTR</name>
<gene>
    <name evidence="5" type="ORF">GA0061070_101515</name>
</gene>
<evidence type="ECO:0000256" key="1">
    <source>
        <dbReference type="ARBA" id="ARBA00022729"/>
    </source>
</evidence>
<dbReference type="Gene3D" id="3.30.1660.10">
    <property type="entry name" value="Flavin-binding protein dodecin"/>
    <property type="match status" value="1"/>
</dbReference>
<feature type="domain" description="YdgH/BhsA/McbA-like" evidence="4">
    <location>
        <begin position="34"/>
        <end position="85"/>
    </location>
</feature>
<sequence>MKSIQSLIAVAVLSSLSFASMAAVEVQSSPADQQKVGVISANAGTNLSSLESELAQKADEMGAKSFRITSVTGPNSLHGTAVIYK</sequence>
<dbReference type="InterPro" id="IPR036275">
    <property type="entry name" value="YdgH-like_sf"/>
</dbReference>
<dbReference type="Pfam" id="PF07338">
    <property type="entry name" value="YdgH_BhsA-like"/>
    <property type="match status" value="1"/>
</dbReference>
<evidence type="ECO:0000259" key="4">
    <source>
        <dbReference type="Pfam" id="PF07338"/>
    </source>
</evidence>
<dbReference type="PANTHER" id="PTHR34156">
    <property type="entry name" value="OUTER MEMBRANE PROTEIN-RELATED-RELATED"/>
    <property type="match status" value="1"/>
</dbReference>
<dbReference type="AlphaFoldDB" id="A0A1C4D916"/>
<keyword evidence="1 3" id="KW-0732">Signal</keyword>
<dbReference type="InterPro" id="IPR051096">
    <property type="entry name" value="BhsA/McbA_stress_biofilm_assoc"/>
</dbReference>
<feature type="chain" id="PRO_5008690335" evidence="3">
    <location>
        <begin position="23"/>
        <end position="85"/>
    </location>
</feature>
<dbReference type="EMBL" id="FMBC01000015">
    <property type="protein sequence ID" value="SCC27833.1"/>
    <property type="molecule type" value="Genomic_DNA"/>
</dbReference>
<dbReference type="FunFam" id="3.30.1660.10:FF:000001">
    <property type="entry name" value="Multiple stress resistance protein BhsA"/>
    <property type="match status" value="1"/>
</dbReference>
<evidence type="ECO:0000256" key="3">
    <source>
        <dbReference type="SAM" id="SignalP"/>
    </source>
</evidence>
<keyword evidence="6" id="KW-1185">Reference proteome</keyword>
<dbReference type="OrthoDB" id="6540461at2"/>
<comment type="similarity">
    <text evidence="2">Belongs to the BhsA/McbA family.</text>
</comment>
<reference evidence="6" key="1">
    <citation type="submission" date="2016-08" db="EMBL/GenBank/DDBJ databases">
        <authorList>
            <person name="Varghese N."/>
            <person name="Submissions Spin"/>
        </authorList>
    </citation>
    <scope>NUCLEOTIDE SEQUENCE [LARGE SCALE GENOMIC DNA]</scope>
    <source>
        <strain evidence="6">REICA_142</strain>
    </source>
</reference>